<evidence type="ECO:0000256" key="1">
    <source>
        <dbReference type="ARBA" id="ARBA00006484"/>
    </source>
</evidence>
<dbReference type="InterPro" id="IPR036291">
    <property type="entry name" value="NAD(P)-bd_dom_sf"/>
</dbReference>
<gene>
    <name evidence="3" type="ORF">LCGC14_0109930</name>
</gene>
<dbReference type="SUPFAM" id="SSF51735">
    <property type="entry name" value="NAD(P)-binding Rossmann-fold domains"/>
    <property type="match status" value="1"/>
</dbReference>
<name>A0A0F9VAD5_9ZZZZ</name>
<protein>
    <recommendedName>
        <fullName evidence="4">Short-chain dehydrogenase</fullName>
    </recommendedName>
</protein>
<proteinExistence type="inferred from homology"/>
<reference evidence="3" key="1">
    <citation type="journal article" date="2015" name="Nature">
        <title>Complex archaea that bridge the gap between prokaryotes and eukaryotes.</title>
        <authorList>
            <person name="Spang A."/>
            <person name="Saw J.H."/>
            <person name="Jorgensen S.L."/>
            <person name="Zaremba-Niedzwiedzka K."/>
            <person name="Martijn J."/>
            <person name="Lind A.E."/>
            <person name="van Eijk R."/>
            <person name="Schleper C."/>
            <person name="Guy L."/>
            <person name="Ettema T.J."/>
        </authorList>
    </citation>
    <scope>NUCLEOTIDE SEQUENCE</scope>
</reference>
<dbReference type="PRINTS" id="PR00080">
    <property type="entry name" value="SDRFAMILY"/>
</dbReference>
<keyword evidence="2" id="KW-0560">Oxidoreductase</keyword>
<organism evidence="3">
    <name type="scientific">marine sediment metagenome</name>
    <dbReference type="NCBI Taxonomy" id="412755"/>
    <lineage>
        <taxon>unclassified sequences</taxon>
        <taxon>metagenomes</taxon>
        <taxon>ecological metagenomes</taxon>
    </lineage>
</organism>
<dbReference type="NCBIfam" id="NF004284">
    <property type="entry name" value="PRK05693.1"/>
    <property type="match status" value="1"/>
</dbReference>
<dbReference type="InterPro" id="IPR002347">
    <property type="entry name" value="SDR_fam"/>
</dbReference>
<dbReference type="AlphaFoldDB" id="A0A0F9VAD5"/>
<comment type="caution">
    <text evidence="3">The sequence shown here is derived from an EMBL/GenBank/DDBJ whole genome shotgun (WGS) entry which is preliminary data.</text>
</comment>
<dbReference type="EMBL" id="LAZR01000032">
    <property type="protein sequence ID" value="KKO02131.1"/>
    <property type="molecule type" value="Genomic_DNA"/>
</dbReference>
<evidence type="ECO:0008006" key="4">
    <source>
        <dbReference type="Google" id="ProtNLM"/>
    </source>
</evidence>
<dbReference type="InterPro" id="IPR020904">
    <property type="entry name" value="Sc_DH/Rdtase_CS"/>
</dbReference>
<dbReference type="PANTHER" id="PTHR44169">
    <property type="entry name" value="NADPH-DEPENDENT 1-ACYLDIHYDROXYACETONE PHOSPHATE REDUCTASE"/>
    <property type="match status" value="1"/>
</dbReference>
<dbReference type="PROSITE" id="PS00061">
    <property type="entry name" value="ADH_SHORT"/>
    <property type="match status" value="1"/>
</dbReference>
<evidence type="ECO:0000256" key="2">
    <source>
        <dbReference type="ARBA" id="ARBA00023002"/>
    </source>
</evidence>
<comment type="similarity">
    <text evidence="1">Belongs to the short-chain dehydrogenases/reductases (SDR) family.</text>
</comment>
<dbReference type="PANTHER" id="PTHR44169:SF6">
    <property type="entry name" value="NADPH-DEPENDENT 1-ACYLDIHYDROXYACETONE PHOSPHATE REDUCTASE"/>
    <property type="match status" value="1"/>
</dbReference>
<dbReference type="GO" id="GO:0016491">
    <property type="term" value="F:oxidoreductase activity"/>
    <property type="evidence" value="ECO:0007669"/>
    <property type="project" value="UniProtKB-KW"/>
</dbReference>
<evidence type="ECO:0000313" key="3">
    <source>
        <dbReference type="EMBL" id="KKO02131.1"/>
    </source>
</evidence>
<dbReference type="Pfam" id="PF00106">
    <property type="entry name" value="adh_short"/>
    <property type="match status" value="1"/>
</dbReference>
<sequence>MNQPVALITGCSSGIGQALAHTFLDEGYKVWATARNPDTLAPLVARGAIAVTLEVNDEAQLLACTTRLQAEAGRLDVLINNAGYGAMGPVLDADRDTLLRQFDTNVFAPLQLVRLTADLLRASEGLVINIGSVSGITTTPFSGVYGASKAALHSLSDALRLELAPFGINVLTVKPGAIASDFGNNASAAITMADNSWFKPWEQAVRARAKASQKASSTSATDFARELMKYVKNPLRPEEVLIGTDSRKMVSLKRWLPTSILDARLRKRFGLNRPDKG</sequence>
<dbReference type="CDD" id="cd05374">
    <property type="entry name" value="17beta-HSD-like_SDR_c"/>
    <property type="match status" value="1"/>
</dbReference>
<dbReference type="PRINTS" id="PR00081">
    <property type="entry name" value="GDHRDH"/>
</dbReference>
<dbReference type="Gene3D" id="3.40.50.720">
    <property type="entry name" value="NAD(P)-binding Rossmann-like Domain"/>
    <property type="match status" value="1"/>
</dbReference>
<accession>A0A0F9VAD5</accession>